<protein>
    <submittedName>
        <fullName evidence="7">RNA polymerase, sigma subunit, ECF family</fullName>
    </submittedName>
</protein>
<sequence length="203" mass="22914">MSDGRENLEAMRLPWLRPVGPDAPPTQEELIRRVALGDESAFESLYDSVSPTIFGLVRRVVRDPAQSEEVTQEIFVEIWQNAARFDADRGKALSWILVIAHRRAVDRVRASQASMDRDLRQGAKEYQASYDDVADTVELRLESERVNKALASLTDSQREAITLAYYGGHTHREVATMLHIPVGTVKTRIRDGMIRLRDKLGVA</sequence>
<dbReference type="GO" id="GO:0006352">
    <property type="term" value="P:DNA-templated transcription initiation"/>
    <property type="evidence" value="ECO:0007669"/>
    <property type="project" value="InterPro"/>
</dbReference>
<gene>
    <name evidence="7" type="ORF">SAMN04489742_0920</name>
</gene>
<dbReference type="STRING" id="37928.SAMN04489742_0920"/>
<dbReference type="EMBL" id="FNKH01000002">
    <property type="protein sequence ID" value="SDQ38880.1"/>
    <property type="molecule type" value="Genomic_DNA"/>
</dbReference>
<dbReference type="InterPro" id="IPR039425">
    <property type="entry name" value="RNA_pol_sigma-70-like"/>
</dbReference>
<dbReference type="SUPFAM" id="SSF88659">
    <property type="entry name" value="Sigma3 and sigma4 domains of RNA polymerase sigma factors"/>
    <property type="match status" value="1"/>
</dbReference>
<dbReference type="InterPro" id="IPR013324">
    <property type="entry name" value="RNA_pol_sigma_r3/r4-like"/>
</dbReference>
<dbReference type="InterPro" id="IPR007627">
    <property type="entry name" value="RNA_pol_sigma70_r2"/>
</dbReference>
<name>A0A1H1AGZ1_9MICC</name>
<organism evidence="7 8">
    <name type="scientific">Crystallibacter crystallopoietes</name>
    <dbReference type="NCBI Taxonomy" id="37928"/>
    <lineage>
        <taxon>Bacteria</taxon>
        <taxon>Bacillati</taxon>
        <taxon>Actinomycetota</taxon>
        <taxon>Actinomycetes</taxon>
        <taxon>Micrococcales</taxon>
        <taxon>Micrococcaceae</taxon>
        <taxon>Crystallibacter</taxon>
    </lineage>
</organism>
<dbReference type="Proteomes" id="UP000181917">
    <property type="component" value="Unassembled WGS sequence"/>
</dbReference>
<dbReference type="Gene3D" id="1.10.10.10">
    <property type="entry name" value="Winged helix-like DNA-binding domain superfamily/Winged helix DNA-binding domain"/>
    <property type="match status" value="1"/>
</dbReference>
<dbReference type="PANTHER" id="PTHR43133:SF66">
    <property type="entry name" value="ECF RNA POLYMERASE SIGMA FACTOR SIGK"/>
    <property type="match status" value="1"/>
</dbReference>
<dbReference type="PANTHER" id="PTHR43133">
    <property type="entry name" value="RNA POLYMERASE ECF-TYPE SIGMA FACTO"/>
    <property type="match status" value="1"/>
</dbReference>
<reference evidence="7 8" key="1">
    <citation type="submission" date="2016-10" db="EMBL/GenBank/DDBJ databases">
        <authorList>
            <person name="de Groot N.N."/>
        </authorList>
    </citation>
    <scope>NUCLEOTIDE SEQUENCE [LARGE SCALE GENOMIC DNA]</scope>
    <source>
        <strain evidence="7 8">DSM 20117</strain>
    </source>
</reference>
<dbReference type="NCBIfam" id="NF007228">
    <property type="entry name" value="PRK09646.1"/>
    <property type="match status" value="1"/>
</dbReference>
<dbReference type="Gene3D" id="1.10.1740.10">
    <property type="match status" value="1"/>
</dbReference>
<feature type="domain" description="RNA polymerase sigma-70 region 2" evidence="5">
    <location>
        <begin position="45"/>
        <end position="112"/>
    </location>
</feature>
<dbReference type="GO" id="GO:0003677">
    <property type="term" value="F:DNA binding"/>
    <property type="evidence" value="ECO:0007669"/>
    <property type="project" value="InterPro"/>
</dbReference>
<keyword evidence="2" id="KW-0805">Transcription regulation</keyword>
<keyword evidence="4" id="KW-0804">Transcription</keyword>
<keyword evidence="8" id="KW-1185">Reference proteome</keyword>
<dbReference type="GO" id="GO:0016987">
    <property type="term" value="F:sigma factor activity"/>
    <property type="evidence" value="ECO:0007669"/>
    <property type="project" value="UniProtKB-KW"/>
</dbReference>
<dbReference type="InterPro" id="IPR013249">
    <property type="entry name" value="RNA_pol_sigma70_r4_t2"/>
</dbReference>
<dbReference type="NCBIfam" id="TIGR02937">
    <property type="entry name" value="sigma70-ECF"/>
    <property type="match status" value="1"/>
</dbReference>
<evidence type="ECO:0000313" key="7">
    <source>
        <dbReference type="EMBL" id="SDQ38880.1"/>
    </source>
</evidence>
<dbReference type="InterPro" id="IPR013325">
    <property type="entry name" value="RNA_pol_sigma_r2"/>
</dbReference>
<dbReference type="Pfam" id="PF08281">
    <property type="entry name" value="Sigma70_r4_2"/>
    <property type="match status" value="1"/>
</dbReference>
<keyword evidence="3" id="KW-0731">Sigma factor</keyword>
<evidence type="ECO:0000256" key="1">
    <source>
        <dbReference type="ARBA" id="ARBA00010641"/>
    </source>
</evidence>
<evidence type="ECO:0000256" key="4">
    <source>
        <dbReference type="ARBA" id="ARBA00023163"/>
    </source>
</evidence>
<evidence type="ECO:0000256" key="3">
    <source>
        <dbReference type="ARBA" id="ARBA00023082"/>
    </source>
</evidence>
<evidence type="ECO:0000256" key="2">
    <source>
        <dbReference type="ARBA" id="ARBA00023015"/>
    </source>
</evidence>
<dbReference type="Pfam" id="PF04542">
    <property type="entry name" value="Sigma70_r2"/>
    <property type="match status" value="1"/>
</dbReference>
<accession>A0A1H1AGZ1</accession>
<evidence type="ECO:0000313" key="8">
    <source>
        <dbReference type="Proteomes" id="UP000181917"/>
    </source>
</evidence>
<dbReference type="InterPro" id="IPR014284">
    <property type="entry name" value="RNA_pol_sigma-70_dom"/>
</dbReference>
<dbReference type="CDD" id="cd06171">
    <property type="entry name" value="Sigma70_r4"/>
    <property type="match status" value="1"/>
</dbReference>
<dbReference type="InterPro" id="IPR036388">
    <property type="entry name" value="WH-like_DNA-bd_sf"/>
</dbReference>
<dbReference type="SUPFAM" id="SSF88946">
    <property type="entry name" value="Sigma2 domain of RNA polymerase sigma factors"/>
    <property type="match status" value="1"/>
</dbReference>
<evidence type="ECO:0000259" key="5">
    <source>
        <dbReference type="Pfam" id="PF04542"/>
    </source>
</evidence>
<proteinExistence type="inferred from homology"/>
<dbReference type="AlphaFoldDB" id="A0A1H1AGZ1"/>
<feature type="domain" description="RNA polymerase sigma factor 70 region 4 type 2" evidence="6">
    <location>
        <begin position="144"/>
        <end position="195"/>
    </location>
</feature>
<comment type="similarity">
    <text evidence="1">Belongs to the sigma-70 factor family. ECF subfamily.</text>
</comment>
<evidence type="ECO:0000259" key="6">
    <source>
        <dbReference type="Pfam" id="PF08281"/>
    </source>
</evidence>